<evidence type="ECO:0000256" key="1">
    <source>
        <dbReference type="SAM" id="MobiDB-lite"/>
    </source>
</evidence>
<feature type="compositionally biased region" description="Basic residues" evidence="1">
    <location>
        <begin position="404"/>
        <end position="416"/>
    </location>
</feature>
<feature type="compositionally biased region" description="Low complexity" evidence="1">
    <location>
        <begin position="236"/>
        <end position="255"/>
    </location>
</feature>
<gene>
    <name evidence="2" type="ORF">L9F63_028104</name>
</gene>
<evidence type="ECO:0000313" key="2">
    <source>
        <dbReference type="EMBL" id="KAJ9588593.1"/>
    </source>
</evidence>
<evidence type="ECO:0000313" key="3">
    <source>
        <dbReference type="Proteomes" id="UP001233999"/>
    </source>
</evidence>
<dbReference type="EMBL" id="JASPKZ010005507">
    <property type="protein sequence ID" value="KAJ9588593.1"/>
    <property type="molecule type" value="Genomic_DNA"/>
</dbReference>
<feature type="compositionally biased region" description="Polar residues" evidence="1">
    <location>
        <begin position="15"/>
        <end position="31"/>
    </location>
</feature>
<name>A0AAD7ZZE5_DIPPU</name>
<protein>
    <submittedName>
        <fullName evidence="2">Uncharacterized protein</fullName>
    </submittedName>
</protein>
<feature type="region of interest" description="Disordered" evidence="1">
    <location>
        <begin position="281"/>
        <end position="300"/>
    </location>
</feature>
<reference evidence="2" key="2">
    <citation type="submission" date="2023-05" db="EMBL/GenBank/DDBJ databases">
        <authorList>
            <person name="Fouks B."/>
        </authorList>
    </citation>
    <scope>NUCLEOTIDE SEQUENCE</scope>
    <source>
        <strain evidence="2">Stay&amp;Tobe</strain>
        <tissue evidence="2">Testes</tissue>
    </source>
</reference>
<feature type="non-terminal residue" evidence="2">
    <location>
        <position position="462"/>
    </location>
</feature>
<keyword evidence="3" id="KW-1185">Reference proteome</keyword>
<proteinExistence type="predicted"/>
<dbReference type="Proteomes" id="UP001233999">
    <property type="component" value="Unassembled WGS sequence"/>
</dbReference>
<reference evidence="2" key="1">
    <citation type="journal article" date="2023" name="IScience">
        <title>Live-bearing cockroach genome reveals convergent evolutionary mechanisms linked to viviparity in insects and beyond.</title>
        <authorList>
            <person name="Fouks B."/>
            <person name="Harrison M.C."/>
            <person name="Mikhailova A.A."/>
            <person name="Marchal E."/>
            <person name="English S."/>
            <person name="Carruthers M."/>
            <person name="Jennings E.C."/>
            <person name="Chiamaka E.L."/>
            <person name="Frigard R.A."/>
            <person name="Pippel M."/>
            <person name="Attardo G.M."/>
            <person name="Benoit J.B."/>
            <person name="Bornberg-Bauer E."/>
            <person name="Tobe S.S."/>
        </authorList>
    </citation>
    <scope>NUCLEOTIDE SEQUENCE</scope>
    <source>
        <strain evidence="2">Stay&amp;Tobe</strain>
    </source>
</reference>
<organism evidence="2 3">
    <name type="scientific">Diploptera punctata</name>
    <name type="common">Pacific beetle cockroach</name>
    <dbReference type="NCBI Taxonomy" id="6984"/>
    <lineage>
        <taxon>Eukaryota</taxon>
        <taxon>Metazoa</taxon>
        <taxon>Ecdysozoa</taxon>
        <taxon>Arthropoda</taxon>
        <taxon>Hexapoda</taxon>
        <taxon>Insecta</taxon>
        <taxon>Pterygota</taxon>
        <taxon>Neoptera</taxon>
        <taxon>Polyneoptera</taxon>
        <taxon>Dictyoptera</taxon>
        <taxon>Blattodea</taxon>
        <taxon>Blaberoidea</taxon>
        <taxon>Blaberidae</taxon>
        <taxon>Diplopterinae</taxon>
        <taxon>Diploptera</taxon>
    </lineage>
</organism>
<feature type="compositionally biased region" description="Polar residues" evidence="1">
    <location>
        <begin position="281"/>
        <end position="290"/>
    </location>
</feature>
<sequence>MQDIASLEDYQTATAGLQDSVQSPQYNSQNHHGVPQDFQAVLDSPLPAGLADFSTYGQPAVVTSNTALPSPVSKDPSGSYRTTQSPHQQGYANSPHGTLTVQSPLPSPLTHHDSPGFTYPTPPASQEGQSPSFVQGTIMTSTLPLSSPQQQSGATDSFVQSVISHGGGHVPPASSPLSAAFYTAAMSSSAAVEAALSEVLPVETQSGCVVSSHLRSPHGFSLYGTLANPSPPPQSPLSATPVPSPLSLSSVPASSSSVSSPLPPVTYAPAQGQVTFPLSPHQSLQSQMMPNSEDPLLSSSPKDFASRKKFDFGGIHSFKLVGNGMVDFGVGNSGLAGIVVDSNGELKFFQTSNHHPAKSLVVTGSTGSNTTVMMGNSSSAFQNKKSEPDSMRKGLSSRSASVHHSSHYHHHHHHNSSRSQRPKLQVALDNLKEEGDDDVFLSPTSIPASPIRVQRKKPRPEP</sequence>
<feature type="region of interest" description="Disordered" evidence="1">
    <location>
        <begin position="15"/>
        <end position="40"/>
    </location>
</feature>
<feature type="region of interest" description="Disordered" evidence="1">
    <location>
        <begin position="371"/>
        <end position="462"/>
    </location>
</feature>
<feature type="compositionally biased region" description="Basic residues" evidence="1">
    <location>
        <begin position="453"/>
        <end position="462"/>
    </location>
</feature>
<comment type="caution">
    <text evidence="2">The sequence shown here is derived from an EMBL/GenBank/DDBJ whole genome shotgun (WGS) entry which is preliminary data.</text>
</comment>
<feature type="region of interest" description="Disordered" evidence="1">
    <location>
        <begin position="63"/>
        <end position="132"/>
    </location>
</feature>
<accession>A0AAD7ZZE5</accession>
<feature type="compositionally biased region" description="Polar residues" evidence="1">
    <location>
        <begin position="79"/>
        <end position="104"/>
    </location>
</feature>
<dbReference type="AlphaFoldDB" id="A0AAD7ZZE5"/>
<feature type="region of interest" description="Disordered" evidence="1">
    <location>
        <begin position="225"/>
        <end position="255"/>
    </location>
</feature>